<dbReference type="InterPro" id="IPR025242">
    <property type="entry name" value="DUF4193"/>
</dbReference>
<dbReference type="Pfam" id="PF13834">
    <property type="entry name" value="DUF4193"/>
    <property type="match status" value="1"/>
</dbReference>
<protein>
    <recommendedName>
        <fullName evidence="4">dUTPase</fullName>
    </recommendedName>
</protein>
<feature type="compositionally biased region" description="Acidic residues" evidence="1">
    <location>
        <begin position="82"/>
        <end position="91"/>
    </location>
</feature>
<accession>A0A4Z1DYY2</accession>
<organism evidence="2 3">
    <name type="scientific">Serinibacter arcticus</name>
    <dbReference type="NCBI Taxonomy" id="1655435"/>
    <lineage>
        <taxon>Bacteria</taxon>
        <taxon>Bacillati</taxon>
        <taxon>Actinomycetota</taxon>
        <taxon>Actinomycetes</taxon>
        <taxon>Micrococcales</taxon>
        <taxon>Beutenbergiaceae</taxon>
        <taxon>Serinibacter</taxon>
    </lineage>
</organism>
<dbReference type="Proteomes" id="UP000297318">
    <property type="component" value="Unassembled WGS sequence"/>
</dbReference>
<name>A0A4Z1DYY2_9MICO</name>
<evidence type="ECO:0000313" key="2">
    <source>
        <dbReference type="EMBL" id="TGO04814.1"/>
    </source>
</evidence>
<reference evidence="2 3" key="1">
    <citation type="submission" date="2018-11" db="EMBL/GenBank/DDBJ databases">
        <title>Complete genome sequencing of the Actinobacteria Serinibacter sp. K3-2.</title>
        <authorList>
            <person name="Rakitin A.L."/>
            <person name="Beletsky A.V."/>
            <person name="Mardanov A.V."/>
            <person name="Ravin N.V."/>
            <person name="Gromova A.S."/>
            <person name="Filippova S.N."/>
            <person name="Gal'Chenko V.F."/>
        </authorList>
    </citation>
    <scope>NUCLEOTIDE SEQUENCE [LARGE SCALE GENOMIC DNA]</scope>
    <source>
        <strain evidence="2 3">K3-2</strain>
    </source>
</reference>
<feature type="compositionally biased region" description="Basic and acidic residues" evidence="1">
    <location>
        <begin position="53"/>
        <end position="77"/>
    </location>
</feature>
<evidence type="ECO:0008006" key="4">
    <source>
        <dbReference type="Google" id="ProtNLM"/>
    </source>
</evidence>
<proteinExistence type="predicted"/>
<feature type="compositionally biased region" description="Basic and acidic residues" evidence="1">
    <location>
        <begin position="20"/>
        <end position="34"/>
    </location>
</feature>
<evidence type="ECO:0000313" key="3">
    <source>
        <dbReference type="Proteomes" id="UP000297318"/>
    </source>
</evidence>
<dbReference type="EMBL" id="RHPJ01000003">
    <property type="protein sequence ID" value="TGO04814.1"/>
    <property type="molecule type" value="Genomic_DNA"/>
</dbReference>
<keyword evidence="3" id="KW-1185">Reference proteome</keyword>
<dbReference type="AlphaFoldDB" id="A0A4Z1DYY2"/>
<comment type="caution">
    <text evidence="2">The sequence shown here is derived from an EMBL/GenBank/DDBJ whole genome shotgun (WGS) entry which is preliminary data.</text>
</comment>
<evidence type="ECO:0000256" key="1">
    <source>
        <dbReference type="SAM" id="MobiDB-lite"/>
    </source>
</evidence>
<sequence length="146" mass="16157">MVHNQRAVLVGPVPTVPAESRARSSNDEMKELGGPRRRADRRSVTPDMATDYDAPRKTEEELKEDSIEELKARRNEKSSGAVDEDETEAAEGFELPGADLSGEEFTVRVLPRQADEFTCTRCFLVHHRSQLALTDKVGPVCSECAA</sequence>
<gene>
    <name evidence="2" type="ORF">SERN_2407</name>
</gene>
<feature type="region of interest" description="Disordered" evidence="1">
    <location>
        <begin position="1"/>
        <end position="98"/>
    </location>
</feature>